<proteinExistence type="inferred from homology"/>
<dbReference type="PANTHER" id="PTHR37313">
    <property type="entry name" value="UPF0749 PROTEIN RV1825"/>
    <property type="match status" value="1"/>
</dbReference>
<evidence type="ECO:0000256" key="1">
    <source>
        <dbReference type="ARBA" id="ARBA00009108"/>
    </source>
</evidence>
<comment type="similarity">
    <text evidence="1">Belongs to the UPF0749 family.</text>
</comment>
<gene>
    <name evidence="3" type="ORF">ACFP57_12455</name>
</gene>
<dbReference type="PANTHER" id="PTHR37313:SF4">
    <property type="entry name" value="CONSERVED MEMBRANE PROTEIN-RELATED"/>
    <property type="match status" value="1"/>
</dbReference>
<keyword evidence="2" id="KW-0175">Coiled coil</keyword>
<protein>
    <submittedName>
        <fullName evidence="3">DUF881 domain-containing protein</fullName>
    </submittedName>
</protein>
<sequence>MEHETLSGRFGASLRRAARRNRGRRVSGPGRVASLLVIALAGFMMASSATTSRGTDLRPNRNNDLIGLVQGRAQENRALSRQVEQLRTEVDALSGQTAADPTIASELATAGAQAGLSAVKGPAVRVTLTDAPLSVQPAGLDPDLLVVHQQDIQMVANVLWGAGAEAMTIQDQRITSITGIKCVGNTVVLRGIPYAPPYVITAIGDPDAMEAALASSDEVRIYREYVDAYHLGWSQQRLASATLPAYQGLLDLKSATAQP</sequence>
<organism evidence="3 4">
    <name type="scientific">Luteococcus sanguinis</name>
    <dbReference type="NCBI Taxonomy" id="174038"/>
    <lineage>
        <taxon>Bacteria</taxon>
        <taxon>Bacillati</taxon>
        <taxon>Actinomycetota</taxon>
        <taxon>Actinomycetes</taxon>
        <taxon>Propionibacteriales</taxon>
        <taxon>Propionibacteriaceae</taxon>
        <taxon>Luteococcus</taxon>
    </lineage>
</organism>
<keyword evidence="4" id="KW-1185">Reference proteome</keyword>
<dbReference type="Gene3D" id="3.30.70.1880">
    <property type="entry name" value="Protein of unknown function DUF881"/>
    <property type="match status" value="1"/>
</dbReference>
<comment type="caution">
    <text evidence="3">The sequence shown here is derived from an EMBL/GenBank/DDBJ whole genome shotgun (WGS) entry which is preliminary data.</text>
</comment>
<dbReference type="Proteomes" id="UP001596266">
    <property type="component" value="Unassembled WGS sequence"/>
</dbReference>
<dbReference type="RefSeq" id="WP_343887008.1">
    <property type="nucleotide sequence ID" value="NZ_BAAAKI010000025.1"/>
</dbReference>
<evidence type="ECO:0000313" key="4">
    <source>
        <dbReference type="Proteomes" id="UP001596266"/>
    </source>
</evidence>
<feature type="coiled-coil region" evidence="2">
    <location>
        <begin position="69"/>
        <end position="96"/>
    </location>
</feature>
<accession>A0ABW1X6I1</accession>
<evidence type="ECO:0000313" key="3">
    <source>
        <dbReference type="EMBL" id="MFC6397787.1"/>
    </source>
</evidence>
<dbReference type="InterPro" id="IPR010273">
    <property type="entry name" value="DUF881"/>
</dbReference>
<dbReference type="EMBL" id="JBHSUA010000024">
    <property type="protein sequence ID" value="MFC6397787.1"/>
    <property type="molecule type" value="Genomic_DNA"/>
</dbReference>
<dbReference type="Pfam" id="PF05949">
    <property type="entry name" value="DUF881"/>
    <property type="match status" value="1"/>
</dbReference>
<evidence type="ECO:0000256" key="2">
    <source>
        <dbReference type="SAM" id="Coils"/>
    </source>
</evidence>
<name>A0ABW1X6I1_9ACTN</name>
<reference evidence="4" key="1">
    <citation type="journal article" date="2019" name="Int. J. Syst. Evol. Microbiol.">
        <title>The Global Catalogue of Microorganisms (GCM) 10K type strain sequencing project: providing services to taxonomists for standard genome sequencing and annotation.</title>
        <authorList>
            <consortium name="The Broad Institute Genomics Platform"/>
            <consortium name="The Broad Institute Genome Sequencing Center for Infectious Disease"/>
            <person name="Wu L."/>
            <person name="Ma J."/>
        </authorList>
    </citation>
    <scope>NUCLEOTIDE SEQUENCE [LARGE SCALE GENOMIC DNA]</scope>
    <source>
        <strain evidence="4">CGMCC 1.15277</strain>
    </source>
</reference>